<evidence type="ECO:0000313" key="1">
    <source>
        <dbReference type="Proteomes" id="UP000887579"/>
    </source>
</evidence>
<dbReference type="WBParaSite" id="ES5_v2.g29321.t1">
    <property type="protein sequence ID" value="ES5_v2.g29321.t1"/>
    <property type="gene ID" value="ES5_v2.g29321"/>
</dbReference>
<sequence>MATETGSTEKTKNIFSGSNEHEQLPLLSCIQEPSVALSTNRKIISPLGPDIRTRQWYHGFMTRREAEILCRKHGQWLVRVTHAGNNQDSEVFFFSLKV</sequence>
<reference evidence="2" key="1">
    <citation type="submission" date="2022-11" db="UniProtKB">
        <authorList>
            <consortium name="WormBaseParasite"/>
        </authorList>
    </citation>
    <scope>IDENTIFICATION</scope>
</reference>
<evidence type="ECO:0000313" key="2">
    <source>
        <dbReference type="WBParaSite" id="ES5_v2.g29321.t1"/>
    </source>
</evidence>
<name>A0AC34GIE1_9BILA</name>
<proteinExistence type="predicted"/>
<accession>A0AC34GIE1</accession>
<organism evidence="1 2">
    <name type="scientific">Panagrolaimus sp. ES5</name>
    <dbReference type="NCBI Taxonomy" id="591445"/>
    <lineage>
        <taxon>Eukaryota</taxon>
        <taxon>Metazoa</taxon>
        <taxon>Ecdysozoa</taxon>
        <taxon>Nematoda</taxon>
        <taxon>Chromadorea</taxon>
        <taxon>Rhabditida</taxon>
        <taxon>Tylenchina</taxon>
        <taxon>Panagrolaimomorpha</taxon>
        <taxon>Panagrolaimoidea</taxon>
        <taxon>Panagrolaimidae</taxon>
        <taxon>Panagrolaimus</taxon>
    </lineage>
</organism>
<protein>
    <submittedName>
        <fullName evidence="2">SH2 domain-containing protein</fullName>
    </submittedName>
</protein>
<dbReference type="Proteomes" id="UP000887579">
    <property type="component" value="Unplaced"/>
</dbReference>